<reference evidence="2" key="1">
    <citation type="submission" date="2023-10" db="EMBL/GenBank/DDBJ databases">
        <title>Genome assemblies of two species of porcelain crab, Petrolisthes cinctipes and Petrolisthes manimaculis (Anomura: Porcellanidae).</title>
        <authorList>
            <person name="Angst P."/>
        </authorList>
    </citation>
    <scope>NUCLEOTIDE SEQUENCE</scope>
    <source>
        <strain evidence="2">PB745_01</strain>
        <tissue evidence="2">Gill</tissue>
    </source>
</reference>
<dbReference type="Gene3D" id="3.40.30.10">
    <property type="entry name" value="Glutaredoxin"/>
    <property type="match status" value="1"/>
</dbReference>
<evidence type="ECO:0000313" key="2">
    <source>
        <dbReference type="EMBL" id="KAK3891379.1"/>
    </source>
</evidence>
<dbReference type="InterPro" id="IPR052792">
    <property type="entry name" value="Thioredoxin_dom-contain_11"/>
</dbReference>
<dbReference type="EMBL" id="JAWQEG010000348">
    <property type="protein sequence ID" value="KAK3891379.1"/>
    <property type="molecule type" value="Genomic_DNA"/>
</dbReference>
<feature type="compositionally biased region" description="Basic and acidic residues" evidence="1">
    <location>
        <begin position="335"/>
        <end position="360"/>
    </location>
</feature>
<feature type="compositionally biased region" description="Acidic residues" evidence="1">
    <location>
        <begin position="413"/>
        <end position="426"/>
    </location>
</feature>
<evidence type="ECO:0000256" key="1">
    <source>
        <dbReference type="SAM" id="MobiDB-lite"/>
    </source>
</evidence>
<evidence type="ECO:0000313" key="3">
    <source>
        <dbReference type="Proteomes" id="UP001286313"/>
    </source>
</evidence>
<protein>
    <recommendedName>
        <fullName evidence="4">Thioredoxin domain-containing protein</fullName>
    </recommendedName>
</protein>
<name>A0AAE1GGM5_PETCI</name>
<keyword evidence="3" id="KW-1185">Reference proteome</keyword>
<dbReference type="SUPFAM" id="SSF52833">
    <property type="entry name" value="Thioredoxin-like"/>
    <property type="match status" value="2"/>
</dbReference>
<gene>
    <name evidence="2" type="ORF">Pcinc_004727</name>
</gene>
<dbReference type="PANTHER" id="PTHR46497">
    <property type="entry name" value="THIOREDOXIN DOMAIN-CONTAINING PROTEIN 11"/>
    <property type="match status" value="1"/>
</dbReference>
<evidence type="ECO:0008006" key="4">
    <source>
        <dbReference type="Google" id="ProtNLM"/>
    </source>
</evidence>
<feature type="compositionally biased region" description="Basic and acidic residues" evidence="1">
    <location>
        <begin position="375"/>
        <end position="389"/>
    </location>
</feature>
<dbReference type="InterPro" id="IPR036249">
    <property type="entry name" value="Thioredoxin-like_sf"/>
</dbReference>
<dbReference type="Proteomes" id="UP001286313">
    <property type="component" value="Unassembled WGS sequence"/>
</dbReference>
<dbReference type="InterPro" id="IPR015943">
    <property type="entry name" value="WD40/YVTN_repeat-like_dom_sf"/>
</dbReference>
<dbReference type="SUPFAM" id="SSF69322">
    <property type="entry name" value="Tricorn protease domain 2"/>
    <property type="match status" value="1"/>
</dbReference>
<dbReference type="Gene3D" id="2.130.10.10">
    <property type="entry name" value="YVTN repeat-like/Quinoprotein amine dehydrogenase"/>
    <property type="match status" value="1"/>
</dbReference>
<dbReference type="PANTHER" id="PTHR46497:SF1">
    <property type="entry name" value="THIOREDOXIN DOMAIN-CONTAINING PROTEIN 11"/>
    <property type="match status" value="1"/>
</dbReference>
<comment type="caution">
    <text evidence="2">The sequence shown here is derived from an EMBL/GenBank/DDBJ whole genome shotgun (WGS) entry which is preliminary data.</text>
</comment>
<feature type="region of interest" description="Disordered" evidence="1">
    <location>
        <begin position="312"/>
        <end position="426"/>
    </location>
</feature>
<accession>A0AAE1GGM5</accession>
<dbReference type="AlphaFoldDB" id="A0AAE1GGM5"/>
<sequence>MEAFDSFSDDESDDEWFLQSIRRYEDLLMYKVQGKVTCMTFMDPNTLLVAISRGEVPEVHELWELRVPDKLVTCGSAGLVRNRDFTQVAAGYTKTSICQVLWTCGGVVCSGPMGVHLYSKEKSDVMSLVKDIRSDVKNASMAGSGFTVYLGEKPTNITSTNLGSSTTKNLSVESKEASSCTDTISKMSVINDNLFVGLKERGKVLVYDSKAGQVIQKIKYGEVCGGSWSMDVSQDGSTVVLAASSGAISIHDKRNCTQPLFTSIADTESGLQKNPDVRISPAGSHLSLSGYGISVLVLDYQQFEGTSKNVFVHDGHRGAGEEISNGGGGMEEEGVTSHETDNKVAQETILKEEEPQKVQKEEEEDSVVEVVEQQESDKKVAQETIPKEEEPQEVQQQKEEEEEDSVVKQQQKEEEEEEDSVVEQQLQEEEAPKLVINRTTTTLLASLLALVYQRDKIMLFCKVSFVLLALVIIVQSRGPIIRRASPSQPFFPRHSLVTDFYTGDVHALTDRLLASDLSLVVYYAPWDRDSQLLRWELEKAARYHHEQIYFAAINCWQPGSECKSRYKIRTYPAVVLHVRSSSGLETRALAYGGPLAAPHLIRFLARALHPLSHVASYTDLARLQMEHNAVVLGFYNFASGQQLPRGFTSFYLGSLRAMQTDNANSVAWAVVTNPRVATALSLNVTHPIHLVLWNSTLVFTTAKSSGSEAISQWVNKRLAESASWLHLPGMKSFSVDKLLQKGPTLMLFTPDNPYHRANDPFTLLREVSLEYNNCNQSGRVSNLARYLSSARTSGRRQLRNAEKMCRRYIQNQLHLLHLSRQQLLNEDEICCRTLPSSNAGTPDGPSNVCDVCAHPVTKEESLLDGYCSDLGARGEAGGLLQHVNSLMTVFSDSCRELVLQYSPWEQYPVCCQRNNTYHTRQITDDPLKLKREEDETGQRDDLIEKMVAMAAEDQCKRLFHGSLLAPSALLKDQHPSPDVVGLGCKTNRTMSFIAVDSLRHKDVAEKLGVNLTTREPPNTVAVIVDSQKESHFILDASLSKQTLANFIIDYTKGHVDRTLVSGKEGMTSCEDSQLCIRELTSENYLRVTQQPGEMVVVLHHSGNCAACSSMGHLMLMTAHAARHLPNVTFARINLLYNTLPWHLTFHTLPTIIVHPHFRKEDSQVLDSSQALTPASLLTFLVSNMEPRHRLALALDMCSEECRTLVLQQAMLATSHLHHSINQATNRLHHILAQLVPIMMELL</sequence>
<organism evidence="2 3">
    <name type="scientific">Petrolisthes cinctipes</name>
    <name type="common">Flat porcelain crab</name>
    <dbReference type="NCBI Taxonomy" id="88211"/>
    <lineage>
        <taxon>Eukaryota</taxon>
        <taxon>Metazoa</taxon>
        <taxon>Ecdysozoa</taxon>
        <taxon>Arthropoda</taxon>
        <taxon>Crustacea</taxon>
        <taxon>Multicrustacea</taxon>
        <taxon>Malacostraca</taxon>
        <taxon>Eumalacostraca</taxon>
        <taxon>Eucarida</taxon>
        <taxon>Decapoda</taxon>
        <taxon>Pleocyemata</taxon>
        <taxon>Anomura</taxon>
        <taxon>Galatheoidea</taxon>
        <taxon>Porcellanidae</taxon>
        <taxon>Petrolisthes</taxon>
    </lineage>
</organism>
<proteinExistence type="predicted"/>